<dbReference type="KEGG" id="mets:DK389_26280"/>
<organism evidence="2 3">
    <name type="scientific">Methylobacterium durans</name>
    <dbReference type="NCBI Taxonomy" id="2202825"/>
    <lineage>
        <taxon>Bacteria</taxon>
        <taxon>Pseudomonadati</taxon>
        <taxon>Pseudomonadota</taxon>
        <taxon>Alphaproteobacteria</taxon>
        <taxon>Hyphomicrobiales</taxon>
        <taxon>Methylobacteriaceae</taxon>
        <taxon>Methylobacterium</taxon>
    </lineage>
</organism>
<protein>
    <submittedName>
        <fullName evidence="2">Plasmid pRiA4b ORF-3 family protein</fullName>
    </submittedName>
</protein>
<evidence type="ECO:0000313" key="2">
    <source>
        <dbReference type="EMBL" id="AWN43376.1"/>
    </source>
</evidence>
<dbReference type="PANTHER" id="PTHR41878">
    <property type="entry name" value="LEXA REPRESSOR-RELATED"/>
    <property type="match status" value="1"/>
</dbReference>
<dbReference type="SUPFAM" id="SSF159941">
    <property type="entry name" value="MM3350-like"/>
    <property type="match status" value="1"/>
</dbReference>
<accession>A0A2U8WDI3</accession>
<dbReference type="EMBL" id="CP029550">
    <property type="protein sequence ID" value="AWN43376.1"/>
    <property type="molecule type" value="Genomic_DNA"/>
</dbReference>
<keyword evidence="3" id="KW-1185">Reference proteome</keyword>
<dbReference type="AlphaFoldDB" id="A0A2U8WDI3"/>
<feature type="domain" description="Plasmid pRiA4b Orf3-like" evidence="1">
    <location>
        <begin position="7"/>
        <end position="175"/>
    </location>
</feature>
<proteinExistence type="predicted"/>
<gene>
    <name evidence="2" type="ORF">DK389_26280</name>
</gene>
<name>A0A2U8WDI3_9HYPH</name>
<dbReference type="InterPro" id="IPR012912">
    <property type="entry name" value="Plasmid_pRiA4b_Orf3-like"/>
</dbReference>
<evidence type="ECO:0000259" key="1">
    <source>
        <dbReference type="Pfam" id="PF07929"/>
    </source>
</evidence>
<dbReference type="InterPro" id="IPR024047">
    <property type="entry name" value="MM3350-like_sf"/>
</dbReference>
<dbReference type="Pfam" id="PF07929">
    <property type="entry name" value="PRiA4_ORF3"/>
    <property type="match status" value="1"/>
</dbReference>
<dbReference type="PANTHER" id="PTHR41878:SF1">
    <property type="entry name" value="TNPR PROTEIN"/>
    <property type="match status" value="1"/>
</dbReference>
<dbReference type="RefSeq" id="WP_109894119.1">
    <property type="nucleotide sequence ID" value="NZ_CP029550.1"/>
</dbReference>
<evidence type="ECO:0000313" key="3">
    <source>
        <dbReference type="Proteomes" id="UP000245926"/>
    </source>
</evidence>
<sequence>MSYVDRIARLRIVLDDTEPTIWRTVEVPLTISLNGLHEVIQAAMPFENYHLFDFRIGDRRFAIPDPEFDGRETRSAKVAKLGAVLENGIKQFAYTYDFGDNWQHTITVEEVFDADPATEYPRFLEGERRAPPEDVGGTFGFDEFLEILSKPRHRERKSLLEWCGGSFEPAVVDTEAIQAQMSKLARRRTIGKAGFAKSRLPPH</sequence>
<dbReference type="OrthoDB" id="9816539at2"/>
<reference evidence="3" key="1">
    <citation type="submission" date="2018-05" db="EMBL/GenBank/DDBJ databases">
        <title>Complete Genome Sequence of Methylobacterium sp. 17SD2-17.</title>
        <authorList>
            <person name="Srinivasan S."/>
        </authorList>
    </citation>
    <scope>NUCLEOTIDE SEQUENCE [LARGE SCALE GENOMIC DNA]</scope>
    <source>
        <strain evidence="3">17SD2-17</strain>
    </source>
</reference>
<dbReference type="Gene3D" id="3.10.290.30">
    <property type="entry name" value="MM3350-like"/>
    <property type="match status" value="1"/>
</dbReference>
<dbReference type="Proteomes" id="UP000245926">
    <property type="component" value="Chromosome"/>
</dbReference>